<dbReference type="Proteomes" id="UP000799539">
    <property type="component" value="Unassembled WGS sequence"/>
</dbReference>
<proteinExistence type="predicted"/>
<keyword evidence="3" id="KW-1185">Reference proteome</keyword>
<dbReference type="AlphaFoldDB" id="A0A6A6F2N1"/>
<evidence type="ECO:0000256" key="1">
    <source>
        <dbReference type="SAM" id="MobiDB-lite"/>
    </source>
</evidence>
<evidence type="ECO:0000313" key="3">
    <source>
        <dbReference type="Proteomes" id="UP000799539"/>
    </source>
</evidence>
<evidence type="ECO:0000313" key="2">
    <source>
        <dbReference type="EMBL" id="KAF2207986.1"/>
    </source>
</evidence>
<protein>
    <submittedName>
        <fullName evidence="2">Uncharacterized protein</fullName>
    </submittedName>
</protein>
<organism evidence="2 3">
    <name type="scientific">Cercospora zeae-maydis SCOH1-5</name>
    <dbReference type="NCBI Taxonomy" id="717836"/>
    <lineage>
        <taxon>Eukaryota</taxon>
        <taxon>Fungi</taxon>
        <taxon>Dikarya</taxon>
        <taxon>Ascomycota</taxon>
        <taxon>Pezizomycotina</taxon>
        <taxon>Dothideomycetes</taxon>
        <taxon>Dothideomycetidae</taxon>
        <taxon>Mycosphaerellales</taxon>
        <taxon>Mycosphaerellaceae</taxon>
        <taxon>Cercospora</taxon>
    </lineage>
</organism>
<gene>
    <name evidence="2" type="ORF">CERZMDRAFT_88077</name>
</gene>
<dbReference type="EMBL" id="ML992698">
    <property type="protein sequence ID" value="KAF2207986.1"/>
    <property type="molecule type" value="Genomic_DNA"/>
</dbReference>
<name>A0A6A6F2N1_9PEZI</name>
<reference evidence="2" key="1">
    <citation type="journal article" date="2020" name="Stud. Mycol.">
        <title>101 Dothideomycetes genomes: a test case for predicting lifestyles and emergence of pathogens.</title>
        <authorList>
            <person name="Haridas S."/>
            <person name="Albert R."/>
            <person name="Binder M."/>
            <person name="Bloem J."/>
            <person name="Labutti K."/>
            <person name="Salamov A."/>
            <person name="Andreopoulos B."/>
            <person name="Baker S."/>
            <person name="Barry K."/>
            <person name="Bills G."/>
            <person name="Bluhm B."/>
            <person name="Cannon C."/>
            <person name="Castanera R."/>
            <person name="Culley D."/>
            <person name="Daum C."/>
            <person name="Ezra D."/>
            <person name="Gonzalez J."/>
            <person name="Henrissat B."/>
            <person name="Kuo A."/>
            <person name="Liang C."/>
            <person name="Lipzen A."/>
            <person name="Lutzoni F."/>
            <person name="Magnuson J."/>
            <person name="Mondo S."/>
            <person name="Nolan M."/>
            <person name="Ohm R."/>
            <person name="Pangilinan J."/>
            <person name="Park H.-J."/>
            <person name="Ramirez L."/>
            <person name="Alfaro M."/>
            <person name="Sun H."/>
            <person name="Tritt A."/>
            <person name="Yoshinaga Y."/>
            <person name="Zwiers L.-H."/>
            <person name="Turgeon B."/>
            <person name="Goodwin S."/>
            <person name="Spatafora J."/>
            <person name="Crous P."/>
            <person name="Grigoriev I."/>
        </authorList>
    </citation>
    <scope>NUCLEOTIDE SEQUENCE</scope>
    <source>
        <strain evidence="2">SCOH1-5</strain>
    </source>
</reference>
<accession>A0A6A6F2N1</accession>
<feature type="region of interest" description="Disordered" evidence="1">
    <location>
        <begin position="35"/>
        <end position="66"/>
    </location>
</feature>
<sequence length="169" mass="18268">MALVHRRIGFDFTVRCCNELSRVRKEMHTLGAEKMACRPTSRSQHAGSANVGRRHRHGGDECVSHRHSRSYTASPNLVQEVDSPAHIVVEPCRLGSPAAAFAIAEVFVKIVVLIRSSSPCSALSTCPSHPKSDEAGTSLGWARAPLPRRSCVGIWGPRLYGDGLGSSAR</sequence>